<protein>
    <submittedName>
        <fullName evidence="1">Uncharacterized protein</fullName>
    </submittedName>
</protein>
<name>A0ABU6L3T1_9GAMM</name>
<evidence type="ECO:0000313" key="1">
    <source>
        <dbReference type="EMBL" id="MEC6831237.1"/>
    </source>
</evidence>
<reference evidence="1 2" key="1">
    <citation type="submission" date="2024-01" db="EMBL/GenBank/DDBJ databases">
        <title>Active colonisers of the gastrointestinal tract of Atlantic salmon farmed in a warm water region.</title>
        <authorList>
            <person name="Bowman J.P."/>
        </authorList>
    </citation>
    <scope>NUCLEOTIDE SEQUENCE [LARGE SCALE GENOMIC DNA]</scope>
    <source>
        <strain evidence="1 2">S3MW1</strain>
    </source>
</reference>
<accession>A0ABU6L3T1</accession>
<gene>
    <name evidence="1" type="ORF">VXS06_05585</name>
</gene>
<organism evidence="1 2">
    <name type="scientific">Photobacterium toruni</name>
    <dbReference type="NCBI Taxonomy" id="1935446"/>
    <lineage>
        <taxon>Bacteria</taxon>
        <taxon>Pseudomonadati</taxon>
        <taxon>Pseudomonadota</taxon>
        <taxon>Gammaproteobacteria</taxon>
        <taxon>Vibrionales</taxon>
        <taxon>Vibrionaceae</taxon>
        <taxon>Photobacterium</taxon>
    </lineage>
</organism>
<proteinExistence type="predicted"/>
<dbReference type="RefSeq" id="WP_327774350.1">
    <property type="nucleotide sequence ID" value="NZ_JAYXUG010000003.1"/>
</dbReference>
<sequence length="77" mass="9036">MITQFDYSNDILSLKDINERCEQYIIKYYTVGKQLTVERAGTESDRMIMHTFIDACRAWANSKEPKPKDLYLITPTI</sequence>
<dbReference type="Proteomes" id="UP001306119">
    <property type="component" value="Unassembled WGS sequence"/>
</dbReference>
<comment type="caution">
    <text evidence="1">The sequence shown here is derived from an EMBL/GenBank/DDBJ whole genome shotgun (WGS) entry which is preliminary data.</text>
</comment>
<dbReference type="EMBL" id="JAYXUG010000003">
    <property type="protein sequence ID" value="MEC6831237.1"/>
    <property type="molecule type" value="Genomic_DNA"/>
</dbReference>
<evidence type="ECO:0000313" key="2">
    <source>
        <dbReference type="Proteomes" id="UP001306119"/>
    </source>
</evidence>
<keyword evidence="2" id="KW-1185">Reference proteome</keyword>